<organism evidence="1 2">
    <name type="scientific">Magnetospirillum aberrantis SpK</name>
    <dbReference type="NCBI Taxonomy" id="908842"/>
    <lineage>
        <taxon>Bacteria</taxon>
        <taxon>Pseudomonadati</taxon>
        <taxon>Pseudomonadota</taxon>
        <taxon>Alphaproteobacteria</taxon>
        <taxon>Rhodospirillales</taxon>
        <taxon>Rhodospirillaceae</taxon>
        <taxon>Magnetospirillum</taxon>
    </lineage>
</organism>
<proteinExistence type="predicted"/>
<dbReference type="Proteomes" id="UP000480684">
    <property type="component" value="Unassembled WGS sequence"/>
</dbReference>
<sequence>MPRGGARPGAGRKKKATAVDQVAATITTDGAPKFDTAKDFAMWLLNNPAVPLLVKVEVMKYALPFTDPKLVEEAKGKKGAAKDRAAVVAGRARFQPPAPPKLAVDNT</sequence>
<accession>A0A7C9UVY0</accession>
<comment type="caution">
    <text evidence="1">The sequence shown here is derived from an EMBL/GenBank/DDBJ whole genome shotgun (WGS) entry which is preliminary data.</text>
</comment>
<dbReference type="EMBL" id="JAAIYP010000034">
    <property type="protein sequence ID" value="NFV80010.1"/>
    <property type="molecule type" value="Genomic_DNA"/>
</dbReference>
<evidence type="ECO:0000313" key="2">
    <source>
        <dbReference type="Proteomes" id="UP000480684"/>
    </source>
</evidence>
<gene>
    <name evidence="1" type="ORF">G4223_07795</name>
</gene>
<reference evidence="1 2" key="1">
    <citation type="submission" date="2020-02" db="EMBL/GenBank/DDBJ databases">
        <authorList>
            <person name="Dziuba M."/>
            <person name="Kuznetsov B."/>
            <person name="Mardanov A."/>
            <person name="Ravin N."/>
            <person name="Grouzdev D."/>
        </authorList>
    </citation>
    <scope>NUCLEOTIDE SEQUENCE [LARGE SCALE GENOMIC DNA]</scope>
    <source>
        <strain evidence="1 2">SpK</strain>
    </source>
</reference>
<dbReference type="RefSeq" id="WP_163677370.1">
    <property type="nucleotide sequence ID" value="NZ_JAAIYP010000034.1"/>
</dbReference>
<protein>
    <submittedName>
        <fullName evidence="1">Uncharacterized protein</fullName>
    </submittedName>
</protein>
<keyword evidence="2" id="KW-1185">Reference proteome</keyword>
<dbReference type="AlphaFoldDB" id="A0A7C9UVY0"/>
<name>A0A7C9UVY0_9PROT</name>
<evidence type="ECO:0000313" key="1">
    <source>
        <dbReference type="EMBL" id="NFV80010.1"/>
    </source>
</evidence>